<dbReference type="PANTHER" id="PTHR13471:SF0">
    <property type="entry name" value="NUCLEAR EXOSOME REGULATOR NRDE2"/>
    <property type="match status" value="1"/>
</dbReference>
<evidence type="ECO:0000256" key="4">
    <source>
        <dbReference type="SAM" id="MobiDB-lite"/>
    </source>
</evidence>
<dbReference type="PANTHER" id="PTHR13471">
    <property type="entry name" value="TETRATRICOPEPTIDE-LIKE HELICAL"/>
    <property type="match status" value="1"/>
</dbReference>
<comment type="subcellular location">
    <subcellularLocation>
        <location evidence="1">Nucleus</location>
    </subcellularLocation>
</comment>
<feature type="compositionally biased region" description="Basic and acidic residues" evidence="4">
    <location>
        <begin position="66"/>
        <end position="94"/>
    </location>
</feature>
<dbReference type="InterPro" id="IPR013633">
    <property type="entry name" value="NRDE-2"/>
</dbReference>
<sequence>MKHHQGSSKPPVPKFSSFKPKPPPESPKTSESSPARPEARHNRPRAEQTPGDEGRDRVHRSRHSSKQHDNQERWHDHTEPRKQYRDNQRRAEERHHKRRYRSRSRSRSRSRNRSERHHASVRGYESKPLREIKPQSGDREKDYFVVDRKGDQDNLVYGRLNRWSIPAYTRAGAGYVLGLSSDFRIDRFESDDKGIAIASKGHHGKAERRLLSRQYRTQDVPTLRVVKPMSDLQDEFESTQDFIPVRSRKRKRGSEEPDMEGELIDYRSIEGKAKAKNALDDSDLEDANDLDGDAYQDFLTETKERNAMLTRKVQEEPHSLSAWLDLIEHQEAMIRIGSSDVHRQLNATERHALASLRLDIYERALKLINEERLVLGLMNESSKIHGREEHFKKWRQFLQEHPESTSLWIKYIDTLQTNLAEFRYENCHAKYLDCLRLLSSQGSRTNQNLRVYLLLRLTSMMRDAGYQERAVALWQALFEYQLCRPEETSLQDFEEFWESECPRMGEPGSQGWAIHRQKGQWPDPPDSGTAVHDVVTDSKDLFRSFVTNERRLAEVFEFPGRTIDEAGEEDPFHVVLFNDIQSELELLQDKIPPVMLVEAYLCFWGLPPLVTSELETRKWWLDPFLRHEKLDCCEYETLPSHTETDHSTTFDNSWNPKMTYTQISTCDLFDSNAFGKVCHRGQQEWLRRTFKTLANAVDLDAVAEYYLAFEWHCNPTGAAKAAKAILKKRSSSLRLYNAYALIESRSGNKAEANRVFSTALGLSTQLGHDAQKMAILLWRTWIWEALREDDVAAVRHRVSSIGDAKPTPELLASTEESQDFSPSTLLKVRRALTEGRDHSLSTNEPMLAVQYTECLAVLEYLHSQLDIAAALDPFHYLSKQLESRKLLFAAAHEAAHQAKHQLLTHHAQRTKLFKPSILREELQKSVALFPDNTRFLSLYASHEARFRIDDRLRAILQDVVLSEKRAGGGGGGGGGNSGPSIIAWHFSIHSEIARSRAAVAVGAGSSSGTSHAVRAAFEKALADDAVGSKSAALWSSYVVYLARQLGDAQAAKAAFFRGLLRLPFAKHYVLLAFEVLGEEVLGFRDARSVYNTLHEKELRVRVDIDAELDRLERAAEERRARDLLVQQDDFERS</sequence>
<dbReference type="InterPro" id="IPR011990">
    <property type="entry name" value="TPR-like_helical_dom_sf"/>
</dbReference>
<keyword evidence="6" id="KW-1185">Reference proteome</keyword>
<dbReference type="Gene3D" id="1.25.40.10">
    <property type="entry name" value="Tetratricopeptide repeat domain"/>
    <property type="match status" value="1"/>
</dbReference>
<protein>
    <submittedName>
        <fullName evidence="5">NRDE-2, necessary for RNA interference-domain-containing protein</fullName>
    </submittedName>
</protein>
<gene>
    <name evidence="5" type="ORF">JOL62DRAFT_378180</name>
</gene>
<evidence type="ECO:0000313" key="6">
    <source>
        <dbReference type="Proteomes" id="UP001367316"/>
    </source>
</evidence>
<dbReference type="Proteomes" id="UP001367316">
    <property type="component" value="Unassembled WGS sequence"/>
</dbReference>
<feature type="region of interest" description="Disordered" evidence="4">
    <location>
        <begin position="1"/>
        <end position="137"/>
    </location>
</feature>
<dbReference type="Pfam" id="PF08424">
    <property type="entry name" value="NRDE-2"/>
    <property type="match status" value="1"/>
</dbReference>
<comment type="similarity">
    <text evidence="2">Belongs to the NRDE2 family.</text>
</comment>
<evidence type="ECO:0000256" key="3">
    <source>
        <dbReference type="ARBA" id="ARBA00023242"/>
    </source>
</evidence>
<evidence type="ECO:0000256" key="2">
    <source>
        <dbReference type="ARBA" id="ARBA00009265"/>
    </source>
</evidence>
<organism evidence="5 6">
    <name type="scientific">Phyllosticta paracitricarpa</name>
    <dbReference type="NCBI Taxonomy" id="2016321"/>
    <lineage>
        <taxon>Eukaryota</taxon>
        <taxon>Fungi</taxon>
        <taxon>Dikarya</taxon>
        <taxon>Ascomycota</taxon>
        <taxon>Pezizomycotina</taxon>
        <taxon>Dothideomycetes</taxon>
        <taxon>Dothideomycetes incertae sedis</taxon>
        <taxon>Botryosphaeriales</taxon>
        <taxon>Phyllostictaceae</taxon>
        <taxon>Phyllosticta</taxon>
    </lineage>
</organism>
<proteinExistence type="inferred from homology"/>
<feature type="compositionally biased region" description="Basic residues" evidence="4">
    <location>
        <begin position="95"/>
        <end position="120"/>
    </location>
</feature>
<reference evidence="5 6" key="1">
    <citation type="submission" date="2024-04" db="EMBL/GenBank/DDBJ databases">
        <title>Phyllosticta paracitricarpa is synonymous to the EU quarantine fungus P. citricarpa based on phylogenomic analyses.</title>
        <authorList>
            <consortium name="Lawrence Berkeley National Laboratory"/>
            <person name="Van ingen-buijs V.A."/>
            <person name="Van westerhoven A.C."/>
            <person name="Haridas S."/>
            <person name="Skiadas P."/>
            <person name="Martin F."/>
            <person name="Groenewald J.Z."/>
            <person name="Crous P.W."/>
            <person name="Seidl M.F."/>
        </authorList>
    </citation>
    <scope>NUCLEOTIDE SEQUENCE [LARGE SCALE GENOMIC DNA]</scope>
    <source>
        <strain evidence="5 6">CBS 141358</strain>
    </source>
</reference>
<evidence type="ECO:0000256" key="1">
    <source>
        <dbReference type="ARBA" id="ARBA00004123"/>
    </source>
</evidence>
<keyword evidence="3" id="KW-0539">Nucleus</keyword>
<name>A0ABR1NE75_9PEZI</name>
<dbReference type="EMBL" id="JBBPBF010000006">
    <property type="protein sequence ID" value="KAK7613471.1"/>
    <property type="molecule type" value="Genomic_DNA"/>
</dbReference>
<comment type="caution">
    <text evidence="5">The sequence shown here is derived from an EMBL/GenBank/DDBJ whole genome shotgun (WGS) entry which is preliminary data.</text>
</comment>
<feature type="compositionally biased region" description="Basic and acidic residues" evidence="4">
    <location>
        <begin position="124"/>
        <end position="137"/>
    </location>
</feature>
<accession>A0ABR1NE75</accession>
<evidence type="ECO:0000313" key="5">
    <source>
        <dbReference type="EMBL" id="KAK7613471.1"/>
    </source>
</evidence>
<feature type="compositionally biased region" description="Basic and acidic residues" evidence="4">
    <location>
        <begin position="37"/>
        <end position="56"/>
    </location>
</feature>